<name>A0A1H9T2J2_9ACTN</name>
<evidence type="ECO:0000313" key="2">
    <source>
        <dbReference type="EMBL" id="SER91336.1"/>
    </source>
</evidence>
<feature type="transmembrane region" description="Helical" evidence="1">
    <location>
        <begin position="170"/>
        <end position="191"/>
    </location>
</feature>
<reference evidence="2 3" key="1">
    <citation type="submission" date="2016-10" db="EMBL/GenBank/DDBJ databases">
        <authorList>
            <person name="de Groot N.N."/>
        </authorList>
    </citation>
    <scope>NUCLEOTIDE SEQUENCE [LARGE SCALE GENOMIC DNA]</scope>
    <source>
        <strain evidence="2 3">DSM 16859</strain>
    </source>
</reference>
<dbReference type="RefSeq" id="WP_091970234.1">
    <property type="nucleotide sequence ID" value="NZ_FOGZ01000018.1"/>
</dbReference>
<feature type="transmembrane region" description="Helical" evidence="1">
    <location>
        <begin position="14"/>
        <end position="35"/>
    </location>
</feature>
<keyword evidence="1" id="KW-0472">Membrane</keyword>
<protein>
    <recommendedName>
        <fullName evidence="4">Capsular polysaccharide biosynthesis protein</fullName>
    </recommendedName>
</protein>
<organism evidence="2 3">
    <name type="scientific">Propionibacterium cyclohexanicum</name>
    <dbReference type="NCBI Taxonomy" id="64702"/>
    <lineage>
        <taxon>Bacteria</taxon>
        <taxon>Bacillati</taxon>
        <taxon>Actinomycetota</taxon>
        <taxon>Actinomycetes</taxon>
        <taxon>Propionibacteriales</taxon>
        <taxon>Propionibacteriaceae</taxon>
        <taxon>Propionibacterium</taxon>
    </lineage>
</organism>
<dbReference type="AlphaFoldDB" id="A0A1H9T2J2"/>
<dbReference type="OrthoDB" id="3695950at2"/>
<evidence type="ECO:0000256" key="1">
    <source>
        <dbReference type="SAM" id="Phobius"/>
    </source>
</evidence>
<sequence length="214" mass="22953">MDIGVLFARLRRRWYVLVVGVLVGAGLAALTWASFPLTYERRSSQVLLPGPGTVPADNNPYFYLGGLAQAADVIVLAVGSDNVRRGIAAEFPAASFEVSRDPTTAGPVILITVDARSDEVASRVLQRLLDTTAVELKRLQEADEVAPENQITVTVISQDQQGVVKRRNQMVATAGVGGLTMLMALIAAALVDGLSRRRTDESEDSSAHEPPDRT</sequence>
<keyword evidence="3" id="KW-1185">Reference proteome</keyword>
<evidence type="ECO:0000313" key="3">
    <source>
        <dbReference type="Proteomes" id="UP000198815"/>
    </source>
</evidence>
<dbReference type="Proteomes" id="UP000198815">
    <property type="component" value="Unassembled WGS sequence"/>
</dbReference>
<evidence type="ECO:0008006" key="4">
    <source>
        <dbReference type="Google" id="ProtNLM"/>
    </source>
</evidence>
<accession>A0A1H9T2J2</accession>
<keyword evidence="1" id="KW-0812">Transmembrane</keyword>
<dbReference type="EMBL" id="FOGZ01000018">
    <property type="protein sequence ID" value="SER91336.1"/>
    <property type="molecule type" value="Genomic_DNA"/>
</dbReference>
<proteinExistence type="predicted"/>
<gene>
    <name evidence="2" type="ORF">SAMN05443377_11811</name>
</gene>
<keyword evidence="1" id="KW-1133">Transmembrane helix</keyword>
<dbReference type="STRING" id="64702.SAMN05443377_11811"/>